<gene>
    <name evidence="1" type="ORF">JR316_001583</name>
</gene>
<evidence type="ECO:0000313" key="1">
    <source>
        <dbReference type="EMBL" id="KAG5172089.1"/>
    </source>
</evidence>
<name>A0A8H7Y6C4_PSICU</name>
<proteinExistence type="predicted"/>
<sequence>MPLMQLTTAARHLYRSHKCHTLTNCRNLPTSSCQLEEQVVAPLQEAAAAFSRVLVQVSSSRRASTSALIYQVVMHRTTPSPYGSTSPPIMPKKNSGTTPSRVGCVFNKNSTNVLLCSLQHKNVNDGAGEYQFFPIPEFIPLDITLQAALK</sequence>
<dbReference type="EMBL" id="JAFIQS010000002">
    <property type="protein sequence ID" value="KAG5172089.1"/>
    <property type="molecule type" value="Genomic_DNA"/>
</dbReference>
<organism evidence="1">
    <name type="scientific">Psilocybe cubensis</name>
    <name type="common">Psychedelic mushroom</name>
    <name type="synonym">Stropharia cubensis</name>
    <dbReference type="NCBI Taxonomy" id="181762"/>
    <lineage>
        <taxon>Eukaryota</taxon>
        <taxon>Fungi</taxon>
        <taxon>Dikarya</taxon>
        <taxon>Basidiomycota</taxon>
        <taxon>Agaricomycotina</taxon>
        <taxon>Agaricomycetes</taxon>
        <taxon>Agaricomycetidae</taxon>
        <taxon>Agaricales</taxon>
        <taxon>Agaricineae</taxon>
        <taxon>Strophariaceae</taxon>
        <taxon>Psilocybe</taxon>
    </lineage>
</organism>
<reference evidence="1" key="1">
    <citation type="submission" date="2021-02" db="EMBL/GenBank/DDBJ databases">
        <title>Psilocybe cubensis genome.</title>
        <authorList>
            <person name="Mckernan K.J."/>
            <person name="Crawford S."/>
            <person name="Trippe A."/>
            <person name="Kane L.T."/>
            <person name="Mclaughlin S."/>
        </authorList>
    </citation>
    <scope>NUCLEOTIDE SEQUENCE [LARGE SCALE GENOMIC DNA]</scope>
    <source>
        <strain evidence="1">MGC-MH-2018</strain>
    </source>
</reference>
<protein>
    <submittedName>
        <fullName evidence="1">Uncharacterized protein</fullName>
    </submittedName>
</protein>
<dbReference type="AlphaFoldDB" id="A0A8H7Y6C4"/>
<comment type="caution">
    <text evidence="1">The sequence shown here is derived from an EMBL/GenBank/DDBJ whole genome shotgun (WGS) entry which is preliminary data.</text>
</comment>
<accession>A0A8H7Y6C4</accession>